<evidence type="ECO:0000313" key="2">
    <source>
        <dbReference type="Proteomes" id="UP000583101"/>
    </source>
</evidence>
<dbReference type="EMBL" id="JACIEG010000001">
    <property type="protein sequence ID" value="MBB3967419.1"/>
    <property type="molecule type" value="Genomic_DNA"/>
</dbReference>
<evidence type="ECO:0000313" key="1">
    <source>
        <dbReference type="EMBL" id="MBB3967419.1"/>
    </source>
</evidence>
<protein>
    <submittedName>
        <fullName evidence="1">Uncharacterized protein</fullName>
    </submittedName>
</protein>
<comment type="caution">
    <text evidence="1">The sequence shown here is derived from an EMBL/GenBank/DDBJ whole genome shotgun (WGS) entry which is preliminary data.</text>
</comment>
<organism evidence="1 2">
    <name type="scientific">Mucilaginibacter phyllosphaerae</name>
    <dbReference type="NCBI Taxonomy" id="1812349"/>
    <lineage>
        <taxon>Bacteria</taxon>
        <taxon>Pseudomonadati</taxon>
        <taxon>Bacteroidota</taxon>
        <taxon>Sphingobacteriia</taxon>
        <taxon>Sphingobacteriales</taxon>
        <taxon>Sphingobacteriaceae</taxon>
        <taxon>Mucilaginibacter</taxon>
    </lineage>
</organism>
<reference evidence="1 2" key="1">
    <citation type="submission" date="2020-08" db="EMBL/GenBank/DDBJ databases">
        <title>Genomic Encyclopedia of Type Strains, Phase IV (KMG-IV): sequencing the most valuable type-strain genomes for metagenomic binning, comparative biology and taxonomic classification.</title>
        <authorList>
            <person name="Goeker M."/>
        </authorList>
    </citation>
    <scope>NUCLEOTIDE SEQUENCE [LARGE SCALE GENOMIC DNA]</scope>
    <source>
        <strain evidence="1 2">DSM 100995</strain>
    </source>
</reference>
<gene>
    <name evidence="1" type="ORF">GGR35_000005</name>
</gene>
<proteinExistence type="predicted"/>
<accession>A0ABR6I2Z3</accession>
<sequence length="35" mass="3456">MAFPLANGPGFTLIRLQALGAGPVSAAIPNASTKC</sequence>
<keyword evidence="2" id="KW-1185">Reference proteome</keyword>
<name>A0ABR6I2Z3_9SPHI</name>
<dbReference type="Proteomes" id="UP000583101">
    <property type="component" value="Unassembled WGS sequence"/>
</dbReference>